<accession>A0ABQ1Z5X5</accession>
<gene>
    <name evidence="1" type="ORF">GCM10007423_53120</name>
</gene>
<dbReference type="Proteomes" id="UP000600214">
    <property type="component" value="Unassembled WGS sequence"/>
</dbReference>
<comment type="caution">
    <text evidence="1">The sequence shown here is derived from an EMBL/GenBank/DDBJ whole genome shotgun (WGS) entry which is preliminary data.</text>
</comment>
<organism evidence="1 2">
    <name type="scientific">Dyadobacter endophyticus</name>
    <dbReference type="NCBI Taxonomy" id="1749036"/>
    <lineage>
        <taxon>Bacteria</taxon>
        <taxon>Pseudomonadati</taxon>
        <taxon>Bacteroidota</taxon>
        <taxon>Cytophagia</taxon>
        <taxon>Cytophagales</taxon>
        <taxon>Spirosomataceae</taxon>
        <taxon>Dyadobacter</taxon>
    </lineage>
</organism>
<evidence type="ECO:0000313" key="2">
    <source>
        <dbReference type="Proteomes" id="UP000600214"/>
    </source>
</evidence>
<name>A0ABQ1Z5X5_9BACT</name>
<keyword evidence="2" id="KW-1185">Reference proteome</keyword>
<sequence length="215" mass="24141">MQQRFFLAILLTTIVLASFVPPTIGLFEAGKDIGSPKLAGYSAYDPSTKTYTMKGGGYNIWFERDEFQYLFREMEGDFTVSADFEFVGKGHDAHRKVGWMVRESTDDNASHLSGVIHGDGLTVLQWRVKKGDKMRDPEDEIFSKEKAIQTIEVRREGNTYTMRGAAKGKPLQLIGTHEMPNFGTKVLVGLFVCSHNPDVLEESRVSNVVVRKGKK</sequence>
<dbReference type="RefSeq" id="WP_188938231.1">
    <property type="nucleotide sequence ID" value="NZ_BMIA01000004.1"/>
</dbReference>
<protein>
    <recommendedName>
        <fullName evidence="3">DUF5666 domain-containing protein</fullName>
    </recommendedName>
</protein>
<evidence type="ECO:0008006" key="3">
    <source>
        <dbReference type="Google" id="ProtNLM"/>
    </source>
</evidence>
<proteinExistence type="predicted"/>
<evidence type="ECO:0000313" key="1">
    <source>
        <dbReference type="EMBL" id="GGH50427.1"/>
    </source>
</evidence>
<dbReference type="Gene3D" id="2.60.120.200">
    <property type="match status" value="1"/>
</dbReference>
<dbReference type="EMBL" id="BMIA01000004">
    <property type="protein sequence ID" value="GGH50427.1"/>
    <property type="molecule type" value="Genomic_DNA"/>
</dbReference>
<reference evidence="2" key="1">
    <citation type="journal article" date="2019" name="Int. J. Syst. Evol. Microbiol.">
        <title>The Global Catalogue of Microorganisms (GCM) 10K type strain sequencing project: providing services to taxonomists for standard genome sequencing and annotation.</title>
        <authorList>
            <consortium name="The Broad Institute Genomics Platform"/>
            <consortium name="The Broad Institute Genome Sequencing Center for Infectious Disease"/>
            <person name="Wu L."/>
            <person name="Ma J."/>
        </authorList>
    </citation>
    <scope>NUCLEOTIDE SEQUENCE [LARGE SCALE GENOMIC DNA]</scope>
    <source>
        <strain evidence="2">CGMCC 1.15288</strain>
    </source>
</reference>